<sequence>MLRGHDPLPAVVLNRSWDLVRANNGARLLFGRLYAPDPLPESANVLQMVIEPGPVRRAVRNWHSVVPHLLERARREAVGGVLDERTDALVRRLRARADVAALLASDDATRAAWSRLCAAGEQHGVVPGEVRASPEDTRDEIPGAPR</sequence>
<proteinExistence type="predicted"/>
<dbReference type="OrthoDB" id="2959414at2"/>
<name>A0A1S1QSR4_9ACTN</name>
<dbReference type="AlphaFoldDB" id="A0A1S1QSR4"/>
<accession>A0A1S1QSR4</accession>
<dbReference type="Proteomes" id="UP000179769">
    <property type="component" value="Unassembled WGS sequence"/>
</dbReference>
<organism evidence="3 4">
    <name type="scientific">Parafrankia soli</name>
    <dbReference type="NCBI Taxonomy" id="2599596"/>
    <lineage>
        <taxon>Bacteria</taxon>
        <taxon>Bacillati</taxon>
        <taxon>Actinomycetota</taxon>
        <taxon>Actinomycetes</taxon>
        <taxon>Frankiales</taxon>
        <taxon>Frankiaceae</taxon>
        <taxon>Parafrankia</taxon>
    </lineage>
</organism>
<dbReference type="EMBL" id="MAXA01000114">
    <property type="protein sequence ID" value="OHV36757.1"/>
    <property type="molecule type" value="Genomic_DNA"/>
</dbReference>
<dbReference type="InterPro" id="IPR041413">
    <property type="entry name" value="MLTR_LBD"/>
</dbReference>
<comment type="caution">
    <text evidence="3">The sequence shown here is derived from an EMBL/GenBank/DDBJ whole genome shotgun (WGS) entry which is preliminary data.</text>
</comment>
<feature type="domain" description="MmyB-like transcription regulator ligand binding" evidence="2">
    <location>
        <begin position="1"/>
        <end position="110"/>
    </location>
</feature>
<feature type="region of interest" description="Disordered" evidence="1">
    <location>
        <begin position="126"/>
        <end position="146"/>
    </location>
</feature>
<gene>
    <name evidence="3" type="ORF">BBK14_14360</name>
</gene>
<dbReference type="PANTHER" id="PTHR35010">
    <property type="entry name" value="BLL4672 PROTEIN-RELATED"/>
    <property type="match status" value="1"/>
</dbReference>
<keyword evidence="4" id="KW-1185">Reference proteome</keyword>
<dbReference type="RefSeq" id="WP_071061833.1">
    <property type="nucleotide sequence ID" value="NZ_MAXA01000114.1"/>
</dbReference>
<evidence type="ECO:0000256" key="1">
    <source>
        <dbReference type="SAM" id="MobiDB-lite"/>
    </source>
</evidence>
<dbReference type="Pfam" id="PF17765">
    <property type="entry name" value="MLTR_LBD"/>
    <property type="match status" value="1"/>
</dbReference>
<feature type="compositionally biased region" description="Basic and acidic residues" evidence="1">
    <location>
        <begin position="132"/>
        <end position="146"/>
    </location>
</feature>
<evidence type="ECO:0000313" key="3">
    <source>
        <dbReference type="EMBL" id="OHV36757.1"/>
    </source>
</evidence>
<evidence type="ECO:0000313" key="4">
    <source>
        <dbReference type="Proteomes" id="UP000179769"/>
    </source>
</evidence>
<dbReference type="Gene3D" id="3.30.450.180">
    <property type="match status" value="1"/>
</dbReference>
<reference evidence="4" key="1">
    <citation type="submission" date="2016-07" db="EMBL/GenBank/DDBJ databases">
        <title>Frankia sp. NRRL B-16219 Genome sequencing.</title>
        <authorList>
            <person name="Ghodhbane-Gtari F."/>
            <person name="Swanson E."/>
            <person name="Gueddou A."/>
            <person name="Louati M."/>
            <person name="Nouioui I."/>
            <person name="Hezbri K."/>
            <person name="Abebe-Akele F."/>
            <person name="Simpson S."/>
            <person name="Morris K."/>
            <person name="Thomas K."/>
            <person name="Gtari M."/>
            <person name="Tisa L.S."/>
        </authorList>
    </citation>
    <scope>NUCLEOTIDE SEQUENCE [LARGE SCALE GENOMIC DNA]</scope>
    <source>
        <strain evidence="4">NRRL B-16219</strain>
    </source>
</reference>
<protein>
    <recommendedName>
        <fullName evidence="2">MmyB-like transcription regulator ligand binding domain-containing protein</fullName>
    </recommendedName>
</protein>
<evidence type="ECO:0000259" key="2">
    <source>
        <dbReference type="Pfam" id="PF17765"/>
    </source>
</evidence>